<dbReference type="Proteomes" id="UP000797356">
    <property type="component" value="Chromosome 3"/>
</dbReference>
<reference evidence="2" key="2">
    <citation type="submission" date="2019-07" db="EMBL/GenBank/DDBJ databases">
        <authorList>
            <person name="Yang Y."/>
            <person name="Bocs S."/>
            <person name="Baudouin L."/>
        </authorList>
    </citation>
    <scope>NUCLEOTIDE SEQUENCE</scope>
    <source>
        <tissue evidence="2">Spear leaf of Hainan Tall coconut</tissue>
    </source>
</reference>
<dbReference type="PANTHER" id="PTHR31236">
    <property type="entry name" value="BURP DOMAIN PROTEIN USPL1-LIKE"/>
    <property type="match status" value="1"/>
</dbReference>
<dbReference type="EMBL" id="CM017874">
    <property type="protein sequence ID" value="KAG1335102.1"/>
    <property type="molecule type" value="Genomic_DNA"/>
</dbReference>
<dbReference type="InterPro" id="IPR004873">
    <property type="entry name" value="BURP_dom"/>
</dbReference>
<keyword evidence="3" id="KW-1185">Reference proteome</keyword>
<dbReference type="PROSITE" id="PS51277">
    <property type="entry name" value="BURP"/>
    <property type="match status" value="1"/>
</dbReference>
<sequence>MGLGFEGPTVHASLYDLFLFDAQKKGKTTTSCFYRQHRLESMVAAQVKDEHGTDTAMKRKLTEVALNLLQLVAASVGNATPPAEIYWQKVLPNTLMPKIIMAQLHPDTAMKRKLTEVALNLLQLVAASVGNATPPAEIYWQKVLPNTLMPKIIMAQLHPDAKGGNVTIINPYRPLYYSVSTELQFPSDPALFFVEKDLHPGAGMNPGLSFTRTLSGAAFIPRAQADAIPFSSDKFPDILHRLNVLPNSELAKEVKKTLSDCEEAAIEGEHKFCATSLESMLDFVTSKLETHDIQVSATTVRGNKETAPKQTYTVAPSGVLKAPGAKLVACHPEAYPHTVYYCHLTRATKAYVVTLVGEEGTMVEAVAACHHDTSSWRSVFFKVLGVKRGTPICHFLPQDHLVWSPVR</sequence>
<dbReference type="PANTHER" id="PTHR31236:SF2">
    <property type="entry name" value="BURP DOMAIN PROTEIN RD22"/>
    <property type="match status" value="1"/>
</dbReference>
<organism evidence="2 3">
    <name type="scientific">Cocos nucifera</name>
    <name type="common">Coconut palm</name>
    <dbReference type="NCBI Taxonomy" id="13894"/>
    <lineage>
        <taxon>Eukaryota</taxon>
        <taxon>Viridiplantae</taxon>
        <taxon>Streptophyta</taxon>
        <taxon>Embryophyta</taxon>
        <taxon>Tracheophyta</taxon>
        <taxon>Spermatophyta</taxon>
        <taxon>Magnoliopsida</taxon>
        <taxon>Liliopsida</taxon>
        <taxon>Arecaceae</taxon>
        <taxon>Arecoideae</taxon>
        <taxon>Cocoseae</taxon>
        <taxon>Attaleinae</taxon>
        <taxon>Cocos</taxon>
    </lineage>
</organism>
<comment type="caution">
    <text evidence="2">The sequence shown here is derived from an EMBL/GenBank/DDBJ whole genome shotgun (WGS) entry which is preliminary data.</text>
</comment>
<proteinExistence type="predicted"/>
<reference evidence="2" key="1">
    <citation type="journal article" date="2017" name="Gigascience">
        <title>The genome draft of coconut (Cocos nucifera).</title>
        <authorList>
            <person name="Xiao Y."/>
            <person name="Xu P."/>
            <person name="Fan H."/>
            <person name="Baudouin L."/>
            <person name="Xia W."/>
            <person name="Bocs S."/>
            <person name="Xu J."/>
            <person name="Li Q."/>
            <person name="Guo A."/>
            <person name="Zhou L."/>
            <person name="Li J."/>
            <person name="Wu Y."/>
            <person name="Ma Z."/>
            <person name="Armero A."/>
            <person name="Issali A.E."/>
            <person name="Liu N."/>
            <person name="Peng M."/>
            <person name="Yang Y."/>
        </authorList>
    </citation>
    <scope>NUCLEOTIDE SEQUENCE</scope>
    <source>
        <tissue evidence="2">Spear leaf of Hainan Tall coconut</tissue>
    </source>
</reference>
<accession>A0A8K0I3D8</accession>
<dbReference type="InterPro" id="IPR044816">
    <property type="entry name" value="BURP"/>
</dbReference>
<dbReference type="Pfam" id="PF03181">
    <property type="entry name" value="BURP"/>
    <property type="match status" value="1"/>
</dbReference>
<dbReference type="AlphaFoldDB" id="A0A8K0I3D8"/>
<dbReference type="OrthoDB" id="763081at2759"/>
<dbReference type="SMART" id="SM01045">
    <property type="entry name" value="BURP"/>
    <property type="match status" value="1"/>
</dbReference>
<name>A0A8K0I3D8_COCNU</name>
<protein>
    <submittedName>
        <fullName evidence="2">BURP domain-containing protein 3</fullName>
    </submittedName>
</protein>
<feature type="domain" description="BURP" evidence="1">
    <location>
        <begin position="192"/>
        <end position="406"/>
    </location>
</feature>
<gene>
    <name evidence="2" type="ORF">COCNU_03G012210</name>
</gene>
<evidence type="ECO:0000313" key="2">
    <source>
        <dbReference type="EMBL" id="KAG1335102.1"/>
    </source>
</evidence>
<evidence type="ECO:0000259" key="1">
    <source>
        <dbReference type="PROSITE" id="PS51277"/>
    </source>
</evidence>
<evidence type="ECO:0000313" key="3">
    <source>
        <dbReference type="Proteomes" id="UP000797356"/>
    </source>
</evidence>